<gene>
    <name evidence="1" type="ORF">H6G97_34030</name>
</gene>
<dbReference type="Proteomes" id="UP000623440">
    <property type="component" value="Unassembled WGS sequence"/>
</dbReference>
<evidence type="ECO:0000313" key="2">
    <source>
        <dbReference type="Proteomes" id="UP000623440"/>
    </source>
</evidence>
<organism evidence="1 2">
    <name type="scientific">Nostoc flagelliforme FACHB-838</name>
    <dbReference type="NCBI Taxonomy" id="2692904"/>
    <lineage>
        <taxon>Bacteria</taxon>
        <taxon>Bacillati</taxon>
        <taxon>Cyanobacteriota</taxon>
        <taxon>Cyanophyceae</taxon>
        <taxon>Nostocales</taxon>
        <taxon>Nostocaceae</taxon>
        <taxon>Nostoc</taxon>
    </lineage>
</organism>
<name>A0ABR8DXS9_9NOSO</name>
<evidence type="ECO:0000313" key="1">
    <source>
        <dbReference type="EMBL" id="MBD2534272.1"/>
    </source>
</evidence>
<sequence length="57" mass="6323">MVILKFTTGSQEIYDVQFLAGVQHPMLLNQELKEICQAFTAPDLNCSLRPSAVIAND</sequence>
<accession>A0ABR8DXS9</accession>
<protein>
    <submittedName>
        <fullName evidence="1">Uncharacterized protein</fullName>
    </submittedName>
</protein>
<dbReference type="EMBL" id="JACJSI010000148">
    <property type="protein sequence ID" value="MBD2534272.1"/>
    <property type="molecule type" value="Genomic_DNA"/>
</dbReference>
<proteinExistence type="predicted"/>
<keyword evidence="2" id="KW-1185">Reference proteome</keyword>
<reference evidence="1 2" key="1">
    <citation type="journal article" date="2020" name="ISME J.">
        <title>Comparative genomics reveals insights into cyanobacterial evolution and habitat adaptation.</title>
        <authorList>
            <person name="Chen M.Y."/>
            <person name="Teng W.K."/>
            <person name="Zhao L."/>
            <person name="Hu C.X."/>
            <person name="Zhou Y.K."/>
            <person name="Han B.P."/>
            <person name="Song L.R."/>
            <person name="Shu W.S."/>
        </authorList>
    </citation>
    <scope>NUCLEOTIDE SEQUENCE [LARGE SCALE GENOMIC DNA]</scope>
    <source>
        <strain evidence="1 2">FACHB-838</strain>
    </source>
</reference>
<dbReference type="RefSeq" id="WP_190944781.1">
    <property type="nucleotide sequence ID" value="NZ_JACJSI010000148.1"/>
</dbReference>
<comment type="caution">
    <text evidence="1">The sequence shown here is derived from an EMBL/GenBank/DDBJ whole genome shotgun (WGS) entry which is preliminary data.</text>
</comment>